<evidence type="ECO:0000256" key="3">
    <source>
        <dbReference type="PROSITE-ProRule" id="PRU00023"/>
    </source>
</evidence>
<dbReference type="GO" id="GO:0005737">
    <property type="term" value="C:cytoplasm"/>
    <property type="evidence" value="ECO:0007669"/>
    <property type="project" value="TreeGrafter"/>
</dbReference>
<dbReference type="EMBL" id="HBGW01004875">
    <property type="protein sequence ID" value="CAD9494946.1"/>
    <property type="molecule type" value="Transcribed_RNA"/>
</dbReference>
<evidence type="ECO:0000313" key="4">
    <source>
        <dbReference type="EMBL" id="CAD9494946.1"/>
    </source>
</evidence>
<dbReference type="Pfam" id="PF00023">
    <property type="entry name" value="Ank"/>
    <property type="match status" value="1"/>
</dbReference>
<dbReference type="AlphaFoldDB" id="A0A6U9IY81"/>
<sequence length="339" mass="36044">MGEQFKWNPSAERVGQMLRQAVYMEDVVTLEHLLKQRADLEARDESGATPLHIAATQCKPGMVGWLLKQRSDLQARDGEGFSALTWACVKGHGPIIAMLLGAAADINEVTDSSGKTPLAISAERGNFDSVLELLSRRASVECANRDGSTALMCAAHQSETQVVAYLLERQSLVNAVDAGGWTALMYAVNAPVPPAAAGGEAAEKKVGIDGVMGKRSTTELMLLHGADLNAQTADGLTPLIIAAGRDRPLSVKRLLEGRAQVNMATAKGQSALLMAAAHDFPQVCKALILAQAEVNHANERKDTPLSLAEKYGHKEVLELLRKAGAAEPKGKKAKGKKGK</sequence>
<dbReference type="PANTHER" id="PTHR24198:SF165">
    <property type="entry name" value="ANKYRIN REPEAT-CONTAINING PROTEIN-RELATED"/>
    <property type="match status" value="1"/>
</dbReference>
<protein>
    <submittedName>
        <fullName evidence="4">Uncharacterized protein</fullName>
    </submittedName>
</protein>
<feature type="repeat" description="ANK" evidence="3">
    <location>
        <begin position="79"/>
        <end position="111"/>
    </location>
</feature>
<dbReference type="Pfam" id="PF12796">
    <property type="entry name" value="Ank_2"/>
    <property type="match status" value="3"/>
</dbReference>
<dbReference type="PANTHER" id="PTHR24198">
    <property type="entry name" value="ANKYRIN REPEAT AND PROTEIN KINASE DOMAIN-CONTAINING PROTEIN"/>
    <property type="match status" value="1"/>
</dbReference>
<keyword evidence="2 3" id="KW-0040">ANK repeat</keyword>
<dbReference type="SUPFAM" id="SSF48403">
    <property type="entry name" value="Ankyrin repeat"/>
    <property type="match status" value="1"/>
</dbReference>
<evidence type="ECO:0000256" key="2">
    <source>
        <dbReference type="ARBA" id="ARBA00023043"/>
    </source>
</evidence>
<feature type="repeat" description="ANK" evidence="3">
    <location>
        <begin position="234"/>
        <end position="266"/>
    </location>
</feature>
<dbReference type="PROSITE" id="PS50088">
    <property type="entry name" value="ANK_REPEAT"/>
    <property type="match status" value="5"/>
</dbReference>
<gene>
    <name evidence="4" type="ORF">BRAN1462_LOCUS3203</name>
</gene>
<feature type="repeat" description="ANK" evidence="3">
    <location>
        <begin position="146"/>
        <end position="178"/>
    </location>
</feature>
<accession>A0A6U9IY81</accession>
<dbReference type="SMART" id="SM00248">
    <property type="entry name" value="ANK"/>
    <property type="match status" value="8"/>
</dbReference>
<keyword evidence="1" id="KW-0677">Repeat</keyword>
<organism evidence="4">
    <name type="scientific">Zooxanthella nutricula</name>
    <dbReference type="NCBI Taxonomy" id="1333877"/>
    <lineage>
        <taxon>Eukaryota</taxon>
        <taxon>Sar</taxon>
        <taxon>Alveolata</taxon>
        <taxon>Dinophyceae</taxon>
        <taxon>Peridiniales</taxon>
        <taxon>Peridiniales incertae sedis</taxon>
        <taxon>Zooxanthella</taxon>
    </lineage>
</organism>
<dbReference type="InterPro" id="IPR002110">
    <property type="entry name" value="Ankyrin_rpt"/>
</dbReference>
<feature type="repeat" description="ANK" evidence="3">
    <location>
        <begin position="113"/>
        <end position="145"/>
    </location>
</feature>
<dbReference type="InterPro" id="IPR036770">
    <property type="entry name" value="Ankyrin_rpt-contain_sf"/>
</dbReference>
<dbReference type="Gene3D" id="1.25.40.20">
    <property type="entry name" value="Ankyrin repeat-containing domain"/>
    <property type="match status" value="4"/>
</dbReference>
<feature type="repeat" description="ANK" evidence="3">
    <location>
        <begin position="46"/>
        <end position="78"/>
    </location>
</feature>
<reference evidence="4" key="1">
    <citation type="submission" date="2021-01" db="EMBL/GenBank/DDBJ databases">
        <authorList>
            <person name="Corre E."/>
            <person name="Pelletier E."/>
            <person name="Niang G."/>
            <person name="Scheremetjew M."/>
            <person name="Finn R."/>
            <person name="Kale V."/>
            <person name="Holt S."/>
            <person name="Cochrane G."/>
            <person name="Meng A."/>
            <person name="Brown T."/>
            <person name="Cohen L."/>
        </authorList>
    </citation>
    <scope>NUCLEOTIDE SEQUENCE</scope>
    <source>
        <strain evidence="4">RCC3387</strain>
    </source>
</reference>
<proteinExistence type="predicted"/>
<dbReference type="PROSITE" id="PS50297">
    <property type="entry name" value="ANK_REP_REGION"/>
    <property type="match status" value="2"/>
</dbReference>
<evidence type="ECO:0000256" key="1">
    <source>
        <dbReference type="ARBA" id="ARBA00022737"/>
    </source>
</evidence>
<name>A0A6U9IY81_9DINO</name>